<evidence type="ECO:0000256" key="1">
    <source>
        <dbReference type="SAM" id="Phobius"/>
    </source>
</evidence>
<dbReference type="AlphaFoldDB" id="A0A1G2V174"/>
<reference evidence="2 3" key="1">
    <citation type="journal article" date="2016" name="Nat. Commun.">
        <title>Thousands of microbial genomes shed light on interconnected biogeochemical processes in an aquifer system.</title>
        <authorList>
            <person name="Anantharaman K."/>
            <person name="Brown C.T."/>
            <person name="Hug L.A."/>
            <person name="Sharon I."/>
            <person name="Castelle C.J."/>
            <person name="Probst A.J."/>
            <person name="Thomas B.C."/>
            <person name="Singh A."/>
            <person name="Wilkins M.J."/>
            <person name="Karaoz U."/>
            <person name="Brodie E.L."/>
            <person name="Williams K.H."/>
            <person name="Hubbard S.S."/>
            <person name="Banfield J.F."/>
        </authorList>
    </citation>
    <scope>NUCLEOTIDE SEQUENCE [LARGE SCALE GENOMIC DNA]</scope>
</reference>
<feature type="transmembrane region" description="Helical" evidence="1">
    <location>
        <begin position="169"/>
        <end position="187"/>
    </location>
</feature>
<evidence type="ECO:0000313" key="2">
    <source>
        <dbReference type="EMBL" id="OHB15372.1"/>
    </source>
</evidence>
<keyword evidence="1" id="KW-0812">Transmembrane</keyword>
<feature type="transmembrane region" description="Helical" evidence="1">
    <location>
        <begin position="74"/>
        <end position="94"/>
    </location>
</feature>
<feature type="transmembrane region" description="Helical" evidence="1">
    <location>
        <begin position="114"/>
        <end position="135"/>
    </location>
</feature>
<protein>
    <submittedName>
        <fullName evidence="2">Uncharacterized protein</fullName>
    </submittedName>
</protein>
<organism evidence="2 3">
    <name type="scientific">Candidatus Zambryskibacteria bacterium RIFOXYC1_FULL_39_10</name>
    <dbReference type="NCBI Taxonomy" id="1802779"/>
    <lineage>
        <taxon>Bacteria</taxon>
        <taxon>Candidatus Zambryskiibacteriota</taxon>
    </lineage>
</organism>
<dbReference type="Proteomes" id="UP000177697">
    <property type="component" value="Unassembled WGS sequence"/>
</dbReference>
<evidence type="ECO:0000313" key="3">
    <source>
        <dbReference type="Proteomes" id="UP000177697"/>
    </source>
</evidence>
<accession>A0A1G2V174</accession>
<name>A0A1G2V174_9BACT</name>
<proteinExistence type="predicted"/>
<dbReference type="EMBL" id="MHWW01000009">
    <property type="protein sequence ID" value="OHB15372.1"/>
    <property type="molecule type" value="Genomic_DNA"/>
</dbReference>
<sequence>MQRFFIKILAGWLILSSFVITLLNFNNEIGRARLFMAWGLILIWVVLGGYIMYKYKDTFKSIFEKIPGKWTIKFFLFCVVLALIEEAVATLLTNMAPVFGAQIGEAYITASTNFLQVVLHHSVIIFLPFFIAWVWLLKRYDFSANQAFWFFGITGTLAEAVSFGNIAEFGLWIFVYGLMIYLPTYCIPKDRGAKPVRIWHYPLVIVAPIFFLLCLFVLASLWKGIGLPTIPNFGTDLINR</sequence>
<feature type="transmembrane region" description="Helical" evidence="1">
    <location>
        <begin position="147"/>
        <end position="163"/>
    </location>
</feature>
<feature type="transmembrane region" description="Helical" evidence="1">
    <location>
        <begin position="199"/>
        <end position="222"/>
    </location>
</feature>
<feature type="transmembrane region" description="Helical" evidence="1">
    <location>
        <begin position="35"/>
        <end position="53"/>
    </location>
</feature>
<keyword evidence="1" id="KW-1133">Transmembrane helix</keyword>
<gene>
    <name evidence="2" type="ORF">A2431_03740</name>
</gene>
<feature type="transmembrane region" description="Helical" evidence="1">
    <location>
        <begin position="5"/>
        <end position="23"/>
    </location>
</feature>
<keyword evidence="1" id="KW-0472">Membrane</keyword>
<comment type="caution">
    <text evidence="2">The sequence shown here is derived from an EMBL/GenBank/DDBJ whole genome shotgun (WGS) entry which is preliminary data.</text>
</comment>